<evidence type="ECO:0000256" key="1">
    <source>
        <dbReference type="SAM" id="SignalP"/>
    </source>
</evidence>
<comment type="caution">
    <text evidence="3">The sequence shown here is derived from an EMBL/GenBank/DDBJ whole genome shotgun (WGS) entry which is preliminary data.</text>
</comment>
<keyword evidence="1" id="KW-0732">Signal</keyword>
<dbReference type="AlphaFoldDB" id="A0A3E1Y6J4"/>
<keyword evidence="4" id="KW-1185">Reference proteome</keyword>
<dbReference type="InterPro" id="IPR021255">
    <property type="entry name" value="DUF2807"/>
</dbReference>
<feature type="chain" id="PRO_5017539089" evidence="1">
    <location>
        <begin position="21"/>
        <end position="242"/>
    </location>
</feature>
<dbReference type="EMBL" id="QPMM01000010">
    <property type="protein sequence ID" value="RFS20555.1"/>
    <property type="molecule type" value="Genomic_DNA"/>
</dbReference>
<organism evidence="3 4">
    <name type="scientific">Chitinophaga silvatica</name>
    <dbReference type="NCBI Taxonomy" id="2282649"/>
    <lineage>
        <taxon>Bacteria</taxon>
        <taxon>Pseudomonadati</taxon>
        <taxon>Bacteroidota</taxon>
        <taxon>Chitinophagia</taxon>
        <taxon>Chitinophagales</taxon>
        <taxon>Chitinophagaceae</taxon>
        <taxon>Chitinophaga</taxon>
    </lineage>
</organism>
<reference evidence="3 4" key="1">
    <citation type="submission" date="2018-07" db="EMBL/GenBank/DDBJ databases">
        <title>Chitinophaga K2CV101002-2 sp. nov., isolated from a monsoon evergreen broad-leaved forest soil.</title>
        <authorList>
            <person name="Lv Y."/>
        </authorList>
    </citation>
    <scope>NUCLEOTIDE SEQUENCE [LARGE SCALE GENOMIC DNA]</scope>
    <source>
        <strain evidence="3 4">GDMCC 1.1288</strain>
    </source>
</reference>
<name>A0A3E1Y6J4_9BACT</name>
<dbReference type="Pfam" id="PF10988">
    <property type="entry name" value="DUF2807"/>
    <property type="match status" value="1"/>
</dbReference>
<dbReference type="OrthoDB" id="5585143at2"/>
<feature type="signal peptide" evidence="1">
    <location>
        <begin position="1"/>
        <end position="20"/>
    </location>
</feature>
<protein>
    <submittedName>
        <fullName evidence="3">DUF2807 domain-containing protein</fullName>
    </submittedName>
</protein>
<evidence type="ECO:0000313" key="4">
    <source>
        <dbReference type="Proteomes" id="UP000260644"/>
    </source>
</evidence>
<gene>
    <name evidence="3" type="ORF">DVR12_18510</name>
</gene>
<dbReference type="RefSeq" id="WP_116977275.1">
    <property type="nucleotide sequence ID" value="NZ_QPMM01000010.1"/>
</dbReference>
<evidence type="ECO:0000313" key="3">
    <source>
        <dbReference type="EMBL" id="RFS20555.1"/>
    </source>
</evidence>
<accession>A0A3E1Y6J4</accession>
<proteinExistence type="predicted"/>
<dbReference type="Proteomes" id="UP000260644">
    <property type="component" value="Unassembled WGS sequence"/>
</dbReference>
<feature type="domain" description="Putative auto-transporter adhesin head GIN" evidence="2">
    <location>
        <begin position="45"/>
        <end position="227"/>
    </location>
</feature>
<evidence type="ECO:0000259" key="2">
    <source>
        <dbReference type="Pfam" id="PF10988"/>
    </source>
</evidence>
<sequence>MKKVLSICFAAALVAVTASLMSFNWFNEKVRGNGEIKEESRTASPFTSIATSGIYKVVIEQGDKFSVRVETDANLLPYVETTFQNNTLEISSRKGYDLNPSKAMTVYVTMKELESLSGSGVCSFTSKGSLKSDRVKIGVSGASNIDLDLKVQQLKVGLSGAAHIQLSGSATTANFGVSGAGEIRALDLAIEEAEVGVSGSGQVNLSVNKRLKAGVSGAGHVRYKGDATVNPSVSGAGSIKKI</sequence>
<dbReference type="Gene3D" id="2.160.20.120">
    <property type="match status" value="1"/>
</dbReference>
<dbReference type="PANTHER" id="PTHR39200:SF1">
    <property type="entry name" value="AUTO-TRANSPORTER ADHESIN HEAD GIN DOMAIN-CONTAINING PROTEIN-RELATED"/>
    <property type="match status" value="1"/>
</dbReference>
<dbReference type="PANTHER" id="PTHR39200">
    <property type="entry name" value="HYPOTHETICAL EXPORTED PROTEIN"/>
    <property type="match status" value="1"/>
</dbReference>